<dbReference type="RefSeq" id="WP_377162533.1">
    <property type="nucleotide sequence ID" value="NZ_JBHSMQ010000001.1"/>
</dbReference>
<evidence type="ECO:0000313" key="2">
    <source>
        <dbReference type="EMBL" id="MFC5453447.1"/>
    </source>
</evidence>
<dbReference type="SUPFAM" id="SSF53448">
    <property type="entry name" value="Nucleotide-diphospho-sugar transferases"/>
    <property type="match status" value="1"/>
</dbReference>
<dbReference type="Proteomes" id="UP001596052">
    <property type="component" value="Unassembled WGS sequence"/>
</dbReference>
<dbReference type="PANTHER" id="PTHR43685:SF2">
    <property type="entry name" value="GLYCOSYLTRANSFERASE 2-LIKE DOMAIN-CONTAINING PROTEIN"/>
    <property type="match status" value="1"/>
</dbReference>
<sequence length="321" mass="35414">MISIIIPCYNYAHYLADAVESAIQQRQDGFQVEVLVMDDGSTDETSRVATGFGDAIRYVKQANAGLSATRNQGMRIAANDLVVFLDADDVFLPGAVKALWEAWQQAPRGLAVMAGREVVVDAQMHPKGPQAQEETGQIQEFSAYDLVVRNRFAPAVLADKRVLLELGGFESGLRASEDRDMWIRVAARHRVAKLDKIILWKRDHGGNMSRAAHRQTECIRQVIARAAANTDLKLNSRDLRTAVAVCWYQSALMFAEGGQFGMAAWRMLCSIATAPLISSKQTSIAFFSRSRAVARLALASLRNQWVLSSCRKTSLTCHGNP</sequence>
<feature type="domain" description="Glycosyltransferase 2-like" evidence="1">
    <location>
        <begin position="3"/>
        <end position="114"/>
    </location>
</feature>
<accession>A0ABW0KK63</accession>
<reference evidence="3" key="1">
    <citation type="journal article" date="2019" name="Int. J. Syst. Evol. Microbiol.">
        <title>The Global Catalogue of Microorganisms (GCM) 10K type strain sequencing project: providing services to taxonomists for standard genome sequencing and annotation.</title>
        <authorList>
            <consortium name="The Broad Institute Genomics Platform"/>
            <consortium name="The Broad Institute Genome Sequencing Center for Infectious Disease"/>
            <person name="Wu L."/>
            <person name="Ma J."/>
        </authorList>
    </citation>
    <scope>NUCLEOTIDE SEQUENCE [LARGE SCALE GENOMIC DNA]</scope>
    <source>
        <strain evidence="3">CGMCC 4.1469</strain>
    </source>
</reference>
<organism evidence="2 3">
    <name type="scientific">Prosthecobacter fluviatilis</name>
    <dbReference type="NCBI Taxonomy" id="445931"/>
    <lineage>
        <taxon>Bacteria</taxon>
        <taxon>Pseudomonadati</taxon>
        <taxon>Verrucomicrobiota</taxon>
        <taxon>Verrucomicrobiia</taxon>
        <taxon>Verrucomicrobiales</taxon>
        <taxon>Verrucomicrobiaceae</taxon>
        <taxon>Prosthecobacter</taxon>
    </lineage>
</organism>
<keyword evidence="3" id="KW-1185">Reference proteome</keyword>
<protein>
    <submittedName>
        <fullName evidence="2">Glycosyltransferase family 2 protein</fullName>
    </submittedName>
</protein>
<dbReference type="InterPro" id="IPR029044">
    <property type="entry name" value="Nucleotide-diphossugar_trans"/>
</dbReference>
<proteinExistence type="predicted"/>
<evidence type="ECO:0000259" key="1">
    <source>
        <dbReference type="Pfam" id="PF00535"/>
    </source>
</evidence>
<dbReference type="InterPro" id="IPR050834">
    <property type="entry name" value="Glycosyltransf_2"/>
</dbReference>
<comment type="caution">
    <text evidence="2">The sequence shown here is derived from an EMBL/GenBank/DDBJ whole genome shotgun (WGS) entry which is preliminary data.</text>
</comment>
<name>A0ABW0KK63_9BACT</name>
<dbReference type="Pfam" id="PF00535">
    <property type="entry name" value="Glycos_transf_2"/>
    <property type="match status" value="1"/>
</dbReference>
<dbReference type="PANTHER" id="PTHR43685">
    <property type="entry name" value="GLYCOSYLTRANSFERASE"/>
    <property type="match status" value="1"/>
</dbReference>
<dbReference type="Gene3D" id="3.90.550.10">
    <property type="entry name" value="Spore Coat Polysaccharide Biosynthesis Protein SpsA, Chain A"/>
    <property type="match status" value="1"/>
</dbReference>
<dbReference type="EMBL" id="JBHSMQ010000001">
    <property type="protein sequence ID" value="MFC5453447.1"/>
    <property type="molecule type" value="Genomic_DNA"/>
</dbReference>
<dbReference type="InterPro" id="IPR001173">
    <property type="entry name" value="Glyco_trans_2-like"/>
</dbReference>
<evidence type="ECO:0000313" key="3">
    <source>
        <dbReference type="Proteomes" id="UP001596052"/>
    </source>
</evidence>
<dbReference type="CDD" id="cd00761">
    <property type="entry name" value="Glyco_tranf_GTA_type"/>
    <property type="match status" value="1"/>
</dbReference>
<gene>
    <name evidence="2" type="ORF">ACFQDI_01160</name>
</gene>